<evidence type="ECO:0000256" key="5">
    <source>
        <dbReference type="SAM" id="MobiDB-lite"/>
    </source>
</evidence>
<name>A0A1B2J6J0_PICPA</name>
<accession>A0A1B2J6J0</accession>
<feature type="compositionally biased region" description="Basic residues" evidence="5">
    <location>
        <begin position="1"/>
        <end position="14"/>
    </location>
</feature>
<dbReference type="SUPFAM" id="SSF88697">
    <property type="entry name" value="PUA domain-like"/>
    <property type="match status" value="1"/>
</dbReference>
<gene>
    <name evidence="7" type="ORF">ATY40_BA7501116</name>
</gene>
<dbReference type="CDD" id="cd21133">
    <property type="entry name" value="EVE"/>
    <property type="match status" value="1"/>
</dbReference>
<proteinExistence type="predicted"/>
<sequence length="211" mass="24171">MSSARRVSKNKRNKGSSSGHTRDEKYSSGKDTRYWLIKSEPHSRIDSRTGEDLKFSLADLSLVDSEPWDGVRNHEAKRNMLDMAPGDICLFYHSNCPTPGIVGLAEVVCSAHPDESQFDRTSPYFDSKSTRSNPHWWCVDVKFKRRFRAKVTLRSLKTDKNLQDMALVRRSRLSITPVTSSQYSYIIELEKSLPDTDDIDCQPRTDCFKNS</sequence>
<evidence type="ECO:0000256" key="1">
    <source>
        <dbReference type="ARBA" id="ARBA00004123"/>
    </source>
</evidence>
<evidence type="ECO:0000256" key="2">
    <source>
        <dbReference type="ARBA" id="ARBA00014654"/>
    </source>
</evidence>
<dbReference type="OrthoDB" id="41445at2759"/>
<comment type="subcellular location">
    <subcellularLocation>
        <location evidence="1">Nucleus</location>
    </subcellularLocation>
</comment>
<evidence type="ECO:0000259" key="6">
    <source>
        <dbReference type="Pfam" id="PF01878"/>
    </source>
</evidence>
<evidence type="ECO:0000256" key="3">
    <source>
        <dbReference type="ARBA" id="ARBA00022553"/>
    </source>
</evidence>
<organism evidence="7 8">
    <name type="scientific">Komagataella pastoris</name>
    <name type="common">Yeast</name>
    <name type="synonym">Pichia pastoris</name>
    <dbReference type="NCBI Taxonomy" id="4922"/>
    <lineage>
        <taxon>Eukaryota</taxon>
        <taxon>Fungi</taxon>
        <taxon>Dikarya</taxon>
        <taxon>Ascomycota</taxon>
        <taxon>Saccharomycotina</taxon>
        <taxon>Pichiomycetes</taxon>
        <taxon>Pichiales</taxon>
        <taxon>Pichiaceae</taxon>
        <taxon>Komagataella</taxon>
    </lineage>
</organism>
<dbReference type="GO" id="GO:0005634">
    <property type="term" value="C:nucleus"/>
    <property type="evidence" value="ECO:0007669"/>
    <property type="project" value="UniProtKB-SubCell"/>
</dbReference>
<evidence type="ECO:0000313" key="7">
    <source>
        <dbReference type="EMBL" id="ANZ73601.1"/>
    </source>
</evidence>
<keyword evidence="3" id="KW-0597">Phosphoprotein</keyword>
<dbReference type="InterPro" id="IPR052181">
    <property type="entry name" value="5hmC_binding"/>
</dbReference>
<dbReference type="EMBL" id="CP014584">
    <property type="protein sequence ID" value="ANZ73601.1"/>
    <property type="molecule type" value="Genomic_DNA"/>
</dbReference>
<dbReference type="InterPro" id="IPR015947">
    <property type="entry name" value="PUA-like_sf"/>
</dbReference>
<dbReference type="PANTHER" id="PTHR14087:SF7">
    <property type="entry name" value="THYMOCYTE NUCLEAR PROTEIN 1"/>
    <property type="match status" value="1"/>
</dbReference>
<feature type="domain" description="EVE" evidence="6">
    <location>
        <begin position="33"/>
        <end position="189"/>
    </location>
</feature>
<dbReference type="InterPro" id="IPR002740">
    <property type="entry name" value="EVE_domain"/>
</dbReference>
<dbReference type="AlphaFoldDB" id="A0A1B2J6J0"/>
<dbReference type="PANTHER" id="PTHR14087">
    <property type="entry name" value="THYMOCYTE NUCLEAR PROTEIN 1"/>
    <property type="match status" value="1"/>
</dbReference>
<evidence type="ECO:0000313" key="8">
    <source>
        <dbReference type="Proteomes" id="UP000094565"/>
    </source>
</evidence>
<dbReference type="InterPro" id="IPR047197">
    <property type="entry name" value="THYN1-like_EVE"/>
</dbReference>
<keyword evidence="8" id="KW-1185">Reference proteome</keyword>
<protein>
    <recommendedName>
        <fullName evidence="2">Thymocyte nuclear protein 1</fullName>
    </recommendedName>
</protein>
<dbReference type="FunFam" id="3.10.590.10:FF:000003">
    <property type="entry name" value="Thymocyte nuclear protein 1"/>
    <property type="match status" value="1"/>
</dbReference>
<dbReference type="Pfam" id="PF01878">
    <property type="entry name" value="EVE"/>
    <property type="match status" value="1"/>
</dbReference>
<keyword evidence="4" id="KW-0539">Nucleus</keyword>
<feature type="region of interest" description="Disordered" evidence="5">
    <location>
        <begin position="1"/>
        <end position="28"/>
    </location>
</feature>
<dbReference type="Proteomes" id="UP000094565">
    <property type="component" value="Chromosome 1"/>
</dbReference>
<dbReference type="Gene3D" id="3.10.590.10">
    <property type="entry name" value="ph1033 like domains"/>
    <property type="match status" value="1"/>
</dbReference>
<reference evidence="7 8" key="1">
    <citation type="submission" date="2016-02" db="EMBL/GenBank/DDBJ databases">
        <title>Comparative genomic and transcriptomic foundation for Pichia pastoris.</title>
        <authorList>
            <person name="Love K.R."/>
            <person name="Shah K.A."/>
            <person name="Whittaker C.A."/>
            <person name="Wu J."/>
            <person name="Bartlett M.C."/>
            <person name="Ma D."/>
            <person name="Leeson R.L."/>
            <person name="Priest M."/>
            <person name="Young S.K."/>
            <person name="Love J.C."/>
        </authorList>
    </citation>
    <scope>NUCLEOTIDE SEQUENCE [LARGE SCALE GENOMIC DNA]</scope>
    <source>
        <strain evidence="7 8">ATCC 28485</strain>
    </source>
</reference>
<evidence type="ECO:0000256" key="4">
    <source>
        <dbReference type="ARBA" id="ARBA00023242"/>
    </source>
</evidence>